<dbReference type="OrthoDB" id="893235at2"/>
<name>A0A3M9MZI3_9BACT</name>
<reference evidence="1 2" key="1">
    <citation type="submission" date="2018-11" db="EMBL/GenBank/DDBJ databases">
        <title>Rufibacter latericius sp. nov., isolated from water in Baiyang Lake.</title>
        <authorList>
            <person name="Yang Y."/>
        </authorList>
    </citation>
    <scope>NUCLEOTIDE SEQUENCE [LARGE SCALE GENOMIC DNA]</scope>
    <source>
        <strain evidence="1 2">MCC P1</strain>
    </source>
</reference>
<evidence type="ECO:0008006" key="3">
    <source>
        <dbReference type="Google" id="ProtNLM"/>
    </source>
</evidence>
<comment type="caution">
    <text evidence="1">The sequence shown here is derived from an EMBL/GenBank/DDBJ whole genome shotgun (WGS) entry which is preliminary data.</text>
</comment>
<gene>
    <name evidence="1" type="ORF">EFA69_06625</name>
</gene>
<keyword evidence="2" id="KW-1185">Reference proteome</keyword>
<dbReference type="EMBL" id="RJJE01000006">
    <property type="protein sequence ID" value="RNI30961.1"/>
    <property type="molecule type" value="Genomic_DNA"/>
</dbReference>
<dbReference type="RefSeq" id="WP_123132320.1">
    <property type="nucleotide sequence ID" value="NZ_RJJE01000006.1"/>
</dbReference>
<dbReference type="Proteomes" id="UP000271010">
    <property type="component" value="Unassembled WGS sequence"/>
</dbReference>
<dbReference type="AlphaFoldDB" id="A0A3M9MZI3"/>
<proteinExistence type="predicted"/>
<sequence>MAYARIKSIKTTKRGGKVLSEKELKSYLNGQLFQVAREIKEYIITLAEAGSRHKFRKDGKDGFYQQTTVDFNTDGVTINFPQHAYFLDVGRKALARKVPVSVLINWIKRYRILGRSQKTGKYQKASGNSINSLAFAIQTAIYKKGLRARNFIAPSMEYAEQALAQVIDELIVPAIVTTVEFHLTKKK</sequence>
<evidence type="ECO:0000313" key="2">
    <source>
        <dbReference type="Proteomes" id="UP000271010"/>
    </source>
</evidence>
<accession>A0A3M9MZI3</accession>
<evidence type="ECO:0000313" key="1">
    <source>
        <dbReference type="EMBL" id="RNI30961.1"/>
    </source>
</evidence>
<organism evidence="1 2">
    <name type="scientific">Rufibacter immobilis</name>
    <dbReference type="NCBI Taxonomy" id="1348778"/>
    <lineage>
        <taxon>Bacteria</taxon>
        <taxon>Pseudomonadati</taxon>
        <taxon>Bacteroidota</taxon>
        <taxon>Cytophagia</taxon>
        <taxon>Cytophagales</taxon>
        <taxon>Hymenobacteraceae</taxon>
        <taxon>Rufibacter</taxon>
    </lineage>
</organism>
<protein>
    <recommendedName>
        <fullName evidence="3">Phage morphogenesis protein</fullName>
    </recommendedName>
</protein>